<reference evidence="7 8" key="1">
    <citation type="submission" date="2015-07" db="EMBL/GenBank/DDBJ databases">
        <title>Genome sequencing of Kibdelosporangium phytohabitans.</title>
        <authorList>
            <person name="Qin S."/>
            <person name="Xing K."/>
        </authorList>
    </citation>
    <scope>NUCLEOTIDE SEQUENCE [LARGE SCALE GENOMIC DNA]</scope>
    <source>
        <strain evidence="7 8">KLBMP1111</strain>
    </source>
</reference>
<organism evidence="7 8">
    <name type="scientific">Kibdelosporangium phytohabitans</name>
    <dbReference type="NCBI Taxonomy" id="860235"/>
    <lineage>
        <taxon>Bacteria</taxon>
        <taxon>Bacillati</taxon>
        <taxon>Actinomycetota</taxon>
        <taxon>Actinomycetes</taxon>
        <taxon>Pseudonocardiales</taxon>
        <taxon>Pseudonocardiaceae</taxon>
        <taxon>Kibdelosporangium</taxon>
    </lineage>
</organism>
<dbReference type="Gene3D" id="1.10.357.10">
    <property type="entry name" value="Tetracycline Repressor, domain 2"/>
    <property type="match status" value="1"/>
</dbReference>
<dbReference type="PROSITE" id="PS50977">
    <property type="entry name" value="HTH_TETR_2"/>
    <property type="match status" value="1"/>
</dbReference>
<evidence type="ECO:0000313" key="7">
    <source>
        <dbReference type="EMBL" id="ALG09866.1"/>
    </source>
</evidence>
<dbReference type="OrthoDB" id="9816296at2"/>
<dbReference type="Proteomes" id="UP000063699">
    <property type="component" value="Chromosome"/>
</dbReference>
<keyword evidence="1" id="KW-0678">Repressor</keyword>
<dbReference type="GO" id="GO:0000976">
    <property type="term" value="F:transcription cis-regulatory region binding"/>
    <property type="evidence" value="ECO:0007669"/>
    <property type="project" value="TreeGrafter"/>
</dbReference>
<accession>A0A0N9I1Y7</accession>
<dbReference type="SUPFAM" id="SSF48498">
    <property type="entry name" value="Tetracyclin repressor-like, C-terminal domain"/>
    <property type="match status" value="1"/>
</dbReference>
<evidence type="ECO:0000256" key="3">
    <source>
        <dbReference type="ARBA" id="ARBA00023125"/>
    </source>
</evidence>
<evidence type="ECO:0000256" key="1">
    <source>
        <dbReference type="ARBA" id="ARBA00022491"/>
    </source>
</evidence>
<dbReference type="RefSeq" id="WP_054291770.1">
    <property type="nucleotide sequence ID" value="NZ_CP012752.1"/>
</dbReference>
<evidence type="ECO:0000259" key="6">
    <source>
        <dbReference type="PROSITE" id="PS50977"/>
    </source>
</evidence>
<evidence type="ECO:0000256" key="5">
    <source>
        <dbReference type="PROSITE-ProRule" id="PRU00335"/>
    </source>
</evidence>
<dbReference type="SUPFAM" id="SSF46689">
    <property type="entry name" value="Homeodomain-like"/>
    <property type="match status" value="1"/>
</dbReference>
<dbReference type="EMBL" id="CP012752">
    <property type="protein sequence ID" value="ALG09866.1"/>
    <property type="molecule type" value="Genomic_DNA"/>
</dbReference>
<dbReference type="InterPro" id="IPR036271">
    <property type="entry name" value="Tet_transcr_reg_TetR-rel_C_sf"/>
</dbReference>
<dbReference type="PANTHER" id="PTHR30055">
    <property type="entry name" value="HTH-TYPE TRANSCRIPTIONAL REGULATOR RUTR"/>
    <property type="match status" value="1"/>
</dbReference>
<dbReference type="InterPro" id="IPR009057">
    <property type="entry name" value="Homeodomain-like_sf"/>
</dbReference>
<dbReference type="Pfam" id="PF13977">
    <property type="entry name" value="TetR_C_6"/>
    <property type="match status" value="1"/>
</dbReference>
<dbReference type="Pfam" id="PF00440">
    <property type="entry name" value="TetR_N"/>
    <property type="match status" value="1"/>
</dbReference>
<feature type="domain" description="HTH tetR-type" evidence="6">
    <location>
        <begin position="8"/>
        <end position="68"/>
    </location>
</feature>
<dbReference type="GO" id="GO:0003700">
    <property type="term" value="F:DNA-binding transcription factor activity"/>
    <property type="evidence" value="ECO:0007669"/>
    <property type="project" value="TreeGrafter"/>
</dbReference>
<feature type="DNA-binding region" description="H-T-H motif" evidence="5">
    <location>
        <begin position="31"/>
        <end position="50"/>
    </location>
</feature>
<evidence type="ECO:0000256" key="4">
    <source>
        <dbReference type="ARBA" id="ARBA00023163"/>
    </source>
</evidence>
<name>A0A0N9I1Y7_9PSEU</name>
<dbReference type="PANTHER" id="PTHR30055:SF234">
    <property type="entry name" value="HTH-TYPE TRANSCRIPTIONAL REGULATOR BETI"/>
    <property type="match status" value="1"/>
</dbReference>
<keyword evidence="4" id="KW-0804">Transcription</keyword>
<keyword evidence="3 5" id="KW-0238">DNA-binding</keyword>
<gene>
    <name evidence="7" type="ORF">AOZ06_25860</name>
</gene>
<sequence length="198" mass="22011">MPKVVDHDTRRAELIAATWRTIRRLGLPGTTTREIAREAGVSHGQLAYYFDDKDAIVEAALQRAYELARSQLAERVAGRTGIDAVRECLVAALPLGDARLETEVLVSSWGDVVSDETRRASRYASFSEWRDHVRLLVRIAATLGEITPDVPAENIADALVAVVDGLTLHAVLSPRDYPPRRLLDTLDLTLDRYRVPRS</sequence>
<keyword evidence="2" id="KW-0805">Transcription regulation</keyword>
<evidence type="ECO:0000256" key="2">
    <source>
        <dbReference type="ARBA" id="ARBA00023015"/>
    </source>
</evidence>
<proteinExistence type="predicted"/>
<protein>
    <recommendedName>
        <fullName evidence="6">HTH tetR-type domain-containing protein</fullName>
    </recommendedName>
</protein>
<dbReference type="InterPro" id="IPR001647">
    <property type="entry name" value="HTH_TetR"/>
</dbReference>
<dbReference type="AlphaFoldDB" id="A0A0N9I1Y7"/>
<evidence type="ECO:0000313" key="8">
    <source>
        <dbReference type="Proteomes" id="UP000063699"/>
    </source>
</evidence>
<dbReference type="KEGG" id="kphy:AOZ06_25860"/>
<keyword evidence="8" id="KW-1185">Reference proteome</keyword>
<dbReference type="InterPro" id="IPR050109">
    <property type="entry name" value="HTH-type_TetR-like_transc_reg"/>
</dbReference>
<dbReference type="InterPro" id="IPR039538">
    <property type="entry name" value="BetI_C"/>
</dbReference>